<proteinExistence type="predicted"/>
<dbReference type="Proteomes" id="UP001472677">
    <property type="component" value="Unassembled WGS sequence"/>
</dbReference>
<keyword evidence="2" id="KW-1185">Reference proteome</keyword>
<protein>
    <submittedName>
        <fullName evidence="1">Uncharacterized protein</fullName>
    </submittedName>
</protein>
<comment type="caution">
    <text evidence="1">The sequence shown here is derived from an EMBL/GenBank/DDBJ whole genome shotgun (WGS) entry which is preliminary data.</text>
</comment>
<name>A0ABR2A462_9ROSI</name>
<evidence type="ECO:0000313" key="2">
    <source>
        <dbReference type="Proteomes" id="UP001472677"/>
    </source>
</evidence>
<organism evidence="1 2">
    <name type="scientific">Hibiscus sabdariffa</name>
    <name type="common">roselle</name>
    <dbReference type="NCBI Taxonomy" id="183260"/>
    <lineage>
        <taxon>Eukaryota</taxon>
        <taxon>Viridiplantae</taxon>
        <taxon>Streptophyta</taxon>
        <taxon>Embryophyta</taxon>
        <taxon>Tracheophyta</taxon>
        <taxon>Spermatophyta</taxon>
        <taxon>Magnoliopsida</taxon>
        <taxon>eudicotyledons</taxon>
        <taxon>Gunneridae</taxon>
        <taxon>Pentapetalae</taxon>
        <taxon>rosids</taxon>
        <taxon>malvids</taxon>
        <taxon>Malvales</taxon>
        <taxon>Malvaceae</taxon>
        <taxon>Malvoideae</taxon>
        <taxon>Hibiscus</taxon>
    </lineage>
</organism>
<reference evidence="1 2" key="1">
    <citation type="journal article" date="2024" name="G3 (Bethesda)">
        <title>Genome assembly of Hibiscus sabdariffa L. provides insights into metabolisms of medicinal natural products.</title>
        <authorList>
            <person name="Kim T."/>
        </authorList>
    </citation>
    <scope>NUCLEOTIDE SEQUENCE [LARGE SCALE GENOMIC DNA]</scope>
    <source>
        <strain evidence="1">TK-2024</strain>
        <tissue evidence="1">Old leaves</tissue>
    </source>
</reference>
<sequence length="82" mass="9159">MTNKLVPEKDSLTSALIVVLRPKSWSRTETLLILLVFYEDMALMQDLIVHDVCRAQGRHDKNYRGTVAASTAAFRVPEVGGN</sequence>
<accession>A0ABR2A462</accession>
<gene>
    <name evidence="1" type="ORF">V6N12_031796</name>
</gene>
<evidence type="ECO:0000313" key="1">
    <source>
        <dbReference type="EMBL" id="KAK8487741.1"/>
    </source>
</evidence>
<dbReference type="EMBL" id="JBBPBM010001061">
    <property type="protein sequence ID" value="KAK8487741.1"/>
    <property type="molecule type" value="Genomic_DNA"/>
</dbReference>